<protein>
    <recommendedName>
        <fullName evidence="5">F-box domain-containing protein</fullName>
    </recommendedName>
</protein>
<feature type="coiled-coil region" evidence="1">
    <location>
        <begin position="44"/>
        <end position="71"/>
    </location>
</feature>
<dbReference type="EMBL" id="JADNYJ010000106">
    <property type="protein sequence ID" value="KAF8884731.1"/>
    <property type="molecule type" value="Genomic_DNA"/>
</dbReference>
<gene>
    <name evidence="3" type="ORF">CPB84DRAFT_1788906</name>
</gene>
<dbReference type="Proteomes" id="UP000724874">
    <property type="component" value="Unassembled WGS sequence"/>
</dbReference>
<accession>A0A9P5NGY7</accession>
<keyword evidence="1" id="KW-0175">Coiled coil</keyword>
<proteinExistence type="predicted"/>
<comment type="caution">
    <text evidence="3">The sequence shown here is derived from an EMBL/GenBank/DDBJ whole genome shotgun (WGS) entry which is preliminary data.</text>
</comment>
<keyword evidence="4" id="KW-1185">Reference proteome</keyword>
<dbReference type="AlphaFoldDB" id="A0A9P5NGY7"/>
<evidence type="ECO:0008006" key="5">
    <source>
        <dbReference type="Google" id="ProtNLM"/>
    </source>
</evidence>
<evidence type="ECO:0000313" key="4">
    <source>
        <dbReference type="Proteomes" id="UP000724874"/>
    </source>
</evidence>
<dbReference type="OrthoDB" id="3022607at2759"/>
<evidence type="ECO:0000313" key="3">
    <source>
        <dbReference type="EMBL" id="KAF8884731.1"/>
    </source>
</evidence>
<evidence type="ECO:0000256" key="2">
    <source>
        <dbReference type="SAM" id="MobiDB-lite"/>
    </source>
</evidence>
<feature type="region of interest" description="Disordered" evidence="2">
    <location>
        <begin position="567"/>
        <end position="588"/>
    </location>
</feature>
<evidence type="ECO:0000256" key="1">
    <source>
        <dbReference type="SAM" id="Coils"/>
    </source>
</evidence>
<sequence length="588" mass="67483">MPPLKSPSSSHLHTNHVPGETERVKITQFLHQHESTMAEFKRKQTFLRRALDHHKEERDRLERTILQHRALISPLRILPDDILLTIFLFYVKDHFLTRMALHQGAIHQWLARSHPFPVSRIPPPASSEYFWGLSADDYRNYLVLLISIFHRLRALEVALPSGDFSAFFASLVPEELPMLETIHLTFLYHWHHHDEKWWNTGLFKVHTLREMELVQFPSPSRTSRSLGARSRLCISSTPKSINYWQERGLSLEDTYSVLIQCVNLVELGIEVTDFSGATHPPGLRKIHLPYLQSITLLDATYHLATLIDRIELPILKSIQYQTKFCPTDLRRSPLLVLLSKTHWGTEKLVTNVEFLTMNELLWCFFYTPNLTHFRHEAMGVAAEQTIYLFSCRALPVDFLRGFLEFLIPDRYGKCSWPWLTHVHIKGARLDSLDDHFVQRLVEGRAGGGRGRQKHDTPVQALKHVKIEPRPLPFDHQFLNREFPFPSLSYSSPHSRYTLPPLPLPPLPPPVVSAVNFQSSQMGGAQLLYPHRPLLSFLGFDSQNPRPNLAVAVGGTFDRGFSGDLSRQWSATGSHDGLDGQETLPDGVH</sequence>
<name>A0A9P5NGY7_GYMJU</name>
<organism evidence="3 4">
    <name type="scientific">Gymnopilus junonius</name>
    <name type="common">Spectacular rustgill mushroom</name>
    <name type="synonym">Gymnopilus spectabilis subsp. junonius</name>
    <dbReference type="NCBI Taxonomy" id="109634"/>
    <lineage>
        <taxon>Eukaryota</taxon>
        <taxon>Fungi</taxon>
        <taxon>Dikarya</taxon>
        <taxon>Basidiomycota</taxon>
        <taxon>Agaricomycotina</taxon>
        <taxon>Agaricomycetes</taxon>
        <taxon>Agaricomycetidae</taxon>
        <taxon>Agaricales</taxon>
        <taxon>Agaricineae</taxon>
        <taxon>Hymenogastraceae</taxon>
        <taxon>Gymnopilus</taxon>
    </lineage>
</organism>
<reference evidence="3" key="1">
    <citation type="submission" date="2020-11" db="EMBL/GenBank/DDBJ databases">
        <authorList>
            <consortium name="DOE Joint Genome Institute"/>
            <person name="Ahrendt S."/>
            <person name="Riley R."/>
            <person name="Andreopoulos W."/>
            <person name="LaButti K."/>
            <person name="Pangilinan J."/>
            <person name="Ruiz-duenas F.J."/>
            <person name="Barrasa J.M."/>
            <person name="Sanchez-Garcia M."/>
            <person name="Camarero S."/>
            <person name="Miyauchi S."/>
            <person name="Serrano A."/>
            <person name="Linde D."/>
            <person name="Babiker R."/>
            <person name="Drula E."/>
            <person name="Ayuso-Fernandez I."/>
            <person name="Pacheco R."/>
            <person name="Padilla G."/>
            <person name="Ferreira P."/>
            <person name="Barriuso J."/>
            <person name="Kellner H."/>
            <person name="Castanera R."/>
            <person name="Alfaro M."/>
            <person name="Ramirez L."/>
            <person name="Pisabarro A.G."/>
            <person name="Kuo A."/>
            <person name="Tritt A."/>
            <person name="Lipzen A."/>
            <person name="He G."/>
            <person name="Yan M."/>
            <person name="Ng V."/>
            <person name="Cullen D."/>
            <person name="Martin F."/>
            <person name="Rosso M.-N."/>
            <person name="Henrissat B."/>
            <person name="Hibbett D."/>
            <person name="Martinez A.T."/>
            <person name="Grigoriev I.V."/>
        </authorList>
    </citation>
    <scope>NUCLEOTIDE SEQUENCE</scope>
    <source>
        <strain evidence="3">AH 44721</strain>
    </source>
</reference>